<sequence length="385" mass="44076">MNRRVFDIQPIGRFYGSSAAIRRPKEIACFSYDDQHNFRLGDSSLRYYYPPQLPADLNRGFDTFQKLNDAADEHLDALLDTVVALERDTEKRCEADIITWRGMMTKILTAPFDTMNGCGCLSTIKKLLANGVFSFEMNATCFQGTIFIEENNAYKNEQKQIQRNQRMPPGMASQELMAYWGYKFETISVLDKTWDEATRSEIEGREDLVVNNNAQYCSVVRTGIGRSRLVLGGEVDAIWDSKPDRKEDPINWVELKTSAEIRNDRDMLKYERKLLKFWAQSFLLGVPRIVVGFRDQEGIVRRLEEVETANIPSTVKKSGRGTWDGNICINFAAAFLEWLKTAIEEGGTWRLRKAEKSSVIEAFKVEETGTGDILSEAFLTWRTKT</sequence>
<name>A0ABR4JB58_9EURO</name>
<dbReference type="GeneID" id="98157344"/>
<keyword evidence="10" id="KW-1185">Reference proteome</keyword>
<comment type="subcellular location">
    <subcellularLocation>
        <location evidence="7">Nucleus</location>
    </subcellularLocation>
</comment>
<keyword evidence="7" id="KW-0378">Hydrolase</keyword>
<dbReference type="EMBL" id="JBFXLR010000100">
    <property type="protein sequence ID" value="KAL2837276.1"/>
    <property type="molecule type" value="Genomic_DNA"/>
</dbReference>
<comment type="catalytic activity">
    <reaction evidence="4">
        <text>a 5'-end triphospho-ribonucleoside in mRNA + H2O = a 5'-end phospho-ribonucleoside in mRNA + diphosphate + H(+)</text>
        <dbReference type="Rhea" id="RHEA:78683"/>
        <dbReference type="Rhea" id="RHEA-COMP:15692"/>
        <dbReference type="Rhea" id="RHEA-COMP:17164"/>
        <dbReference type="ChEBI" id="CHEBI:15377"/>
        <dbReference type="ChEBI" id="CHEBI:15378"/>
        <dbReference type="ChEBI" id="CHEBI:33019"/>
        <dbReference type="ChEBI" id="CHEBI:138282"/>
        <dbReference type="ChEBI" id="CHEBI:167618"/>
    </reaction>
    <physiologicalReaction direction="left-to-right" evidence="4">
        <dbReference type="Rhea" id="RHEA:78684"/>
    </physiologicalReaction>
</comment>
<dbReference type="EC" id="3.6.1.-" evidence="7"/>
<evidence type="ECO:0000256" key="7">
    <source>
        <dbReference type="RuleBase" id="RU367113"/>
    </source>
</evidence>
<dbReference type="PANTHER" id="PTHR12395">
    <property type="entry name" value="DOM-3 RELATED"/>
    <property type="match status" value="1"/>
</dbReference>
<keyword evidence="7" id="KW-0540">Nuclease</keyword>
<dbReference type="Proteomes" id="UP001610444">
    <property type="component" value="Unassembled WGS sequence"/>
</dbReference>
<evidence type="ECO:0000259" key="8">
    <source>
        <dbReference type="Pfam" id="PF08652"/>
    </source>
</evidence>
<comment type="catalytic activity">
    <reaction evidence="3">
        <text>a 5'-end (N(7)-methyl 5'-triphosphoguanosine)-ribonucleoside-ribonucleotide in mRNA + H2O = a (N(7)-methyl 5'-triphosphoguanosine)-nucleoside + a 5'-end phospho-ribonucleoside in mRNA + H(+)</text>
        <dbReference type="Rhea" id="RHEA:66928"/>
        <dbReference type="Rhea" id="RHEA-COMP:15692"/>
        <dbReference type="Rhea" id="RHEA-COMP:17313"/>
        <dbReference type="ChEBI" id="CHEBI:15377"/>
        <dbReference type="ChEBI" id="CHEBI:15378"/>
        <dbReference type="ChEBI" id="CHEBI:138282"/>
        <dbReference type="ChEBI" id="CHEBI:172876"/>
        <dbReference type="ChEBI" id="CHEBI:172877"/>
    </reaction>
    <physiologicalReaction direction="left-to-right" evidence="3">
        <dbReference type="Rhea" id="RHEA:66929"/>
    </physiologicalReaction>
</comment>
<dbReference type="InterPro" id="IPR013961">
    <property type="entry name" value="RAI1"/>
</dbReference>
<dbReference type="RefSeq" id="XP_070892473.1">
    <property type="nucleotide sequence ID" value="XM_071042180.1"/>
</dbReference>
<comment type="function">
    <text evidence="5">Decapping enzyme for NAD-capped RNAs: specifically hydrolyzes the nicotinamide adenine dinucleotide (NAD) cap from a subset of RNAs by removing the entire NAD moiety from the 5'-end of an NAD-capped RNA. The NAD-cap is present at the 5'-end of some RNAs and snoRNAs. In contrast to the canonical 5'-end N7 methylguanosine (m7G) cap, the NAD cap promotes mRNA decay. Also acts as a non-canonical decapping enzyme that removes the entire cap structure of m7G capped or incompletely capped RNAs. Has decapping activity toward incomplete 5'-end m7G cap mRNAs such as unmethylated 5'-end-capped RNA (cap0), while it has no activity toward 2'-O-ribose methylated m7G cap (cap1). Also possesses RNA 5'-pyrophosphohydrolase activity by hydrolyzing the 5'-end triphosphate to release pyrophosphates. Stimulates exoribonuclease activity of Rat1, allowing it to degrade RNAs with stable secondary structure more effectively.</text>
</comment>
<evidence type="ECO:0000256" key="4">
    <source>
        <dbReference type="ARBA" id="ARBA00044692"/>
    </source>
</evidence>
<dbReference type="Pfam" id="PF08652">
    <property type="entry name" value="RAI1"/>
    <property type="match status" value="1"/>
</dbReference>
<feature type="domain" description="RAI1-like" evidence="8">
    <location>
        <begin position="22"/>
        <end position="378"/>
    </location>
</feature>
<comment type="caution">
    <text evidence="9">The sequence shown here is derived from an EMBL/GenBank/DDBJ whole genome shotgun (WGS) entry which is preliminary data.</text>
</comment>
<evidence type="ECO:0000256" key="1">
    <source>
        <dbReference type="ARBA" id="ARBA00001968"/>
    </source>
</evidence>
<keyword evidence="7" id="KW-0547">Nucleotide-binding</keyword>
<keyword evidence="7" id="KW-0539">Nucleus</keyword>
<reference evidence="9 10" key="1">
    <citation type="submission" date="2024-07" db="EMBL/GenBank/DDBJ databases">
        <title>Section-level genome sequencing and comparative genomics of Aspergillus sections Usti and Cavernicolus.</title>
        <authorList>
            <consortium name="Lawrence Berkeley National Laboratory"/>
            <person name="Nybo J.L."/>
            <person name="Vesth T.C."/>
            <person name="Theobald S."/>
            <person name="Frisvad J.C."/>
            <person name="Larsen T.O."/>
            <person name="Kjaerboelling I."/>
            <person name="Rothschild-Mancinelli K."/>
            <person name="Lyhne E.K."/>
            <person name="Kogle M.E."/>
            <person name="Barry K."/>
            <person name="Clum A."/>
            <person name="Na H."/>
            <person name="Ledsgaard L."/>
            <person name="Lin J."/>
            <person name="Lipzen A."/>
            <person name="Kuo A."/>
            <person name="Riley R."/>
            <person name="Mondo S."/>
            <person name="LaButti K."/>
            <person name="Haridas S."/>
            <person name="Pangalinan J."/>
            <person name="Salamov A.A."/>
            <person name="Simmons B.A."/>
            <person name="Magnuson J.K."/>
            <person name="Chen J."/>
            <person name="Drula E."/>
            <person name="Henrissat B."/>
            <person name="Wiebenga A."/>
            <person name="Lubbers R.J."/>
            <person name="Gomes A.C."/>
            <person name="Macurrencykelacurrency M.R."/>
            <person name="Stajich J."/>
            <person name="Grigoriev I.V."/>
            <person name="Mortensen U.H."/>
            <person name="De vries R.P."/>
            <person name="Baker S.E."/>
            <person name="Andersen M.R."/>
        </authorList>
    </citation>
    <scope>NUCLEOTIDE SEQUENCE [LARGE SCALE GENOMIC DNA]</scope>
    <source>
        <strain evidence="9 10">CBS 756.74</strain>
    </source>
</reference>
<comment type="similarity">
    <text evidence="2 7">Belongs to the DXO/Dom3Z family.</text>
</comment>
<evidence type="ECO:0000256" key="6">
    <source>
        <dbReference type="ARBA" id="ARBA00048124"/>
    </source>
</evidence>
<evidence type="ECO:0000256" key="3">
    <source>
        <dbReference type="ARBA" id="ARBA00044676"/>
    </source>
</evidence>
<gene>
    <name evidence="9" type="ORF">BJX68DRAFT_24994</name>
</gene>
<comment type="cofactor">
    <cofactor evidence="1 7">
        <name>a divalent metal cation</name>
        <dbReference type="ChEBI" id="CHEBI:60240"/>
    </cofactor>
</comment>
<evidence type="ECO:0000313" key="10">
    <source>
        <dbReference type="Proteomes" id="UP001610444"/>
    </source>
</evidence>
<protein>
    <recommendedName>
        <fullName evidence="7">Decapping nuclease</fullName>
        <ecNumber evidence="7">3.6.1.-</ecNumber>
    </recommendedName>
</protein>
<dbReference type="PANTHER" id="PTHR12395:SF9">
    <property type="entry name" value="DECAPPING AND EXORIBONUCLEASE PROTEIN"/>
    <property type="match status" value="1"/>
</dbReference>
<dbReference type="InterPro" id="IPR039039">
    <property type="entry name" value="RAI1-like_fam"/>
</dbReference>
<evidence type="ECO:0000256" key="5">
    <source>
        <dbReference type="ARBA" id="ARBA00046211"/>
    </source>
</evidence>
<proteinExistence type="inferred from homology"/>
<organism evidence="9 10">
    <name type="scientific">Aspergillus pseudodeflectus</name>
    <dbReference type="NCBI Taxonomy" id="176178"/>
    <lineage>
        <taxon>Eukaryota</taxon>
        <taxon>Fungi</taxon>
        <taxon>Dikarya</taxon>
        <taxon>Ascomycota</taxon>
        <taxon>Pezizomycotina</taxon>
        <taxon>Eurotiomycetes</taxon>
        <taxon>Eurotiomycetidae</taxon>
        <taxon>Eurotiales</taxon>
        <taxon>Aspergillaceae</taxon>
        <taxon>Aspergillus</taxon>
        <taxon>Aspergillus subgen. Nidulantes</taxon>
    </lineage>
</organism>
<keyword evidence="7" id="KW-0479">Metal-binding</keyword>
<comment type="catalytic activity">
    <reaction evidence="6">
        <text>a 5'-end NAD(+)-phospho-ribonucleoside in mRNA + H2O = a 5'-end phospho-ribonucleoside in mRNA + NAD(+) + H(+)</text>
        <dbReference type="Rhea" id="RHEA:60880"/>
        <dbReference type="Rhea" id="RHEA-COMP:15692"/>
        <dbReference type="Rhea" id="RHEA-COMP:15698"/>
        <dbReference type="ChEBI" id="CHEBI:15377"/>
        <dbReference type="ChEBI" id="CHEBI:15378"/>
        <dbReference type="ChEBI" id="CHEBI:57540"/>
        <dbReference type="ChEBI" id="CHEBI:138282"/>
        <dbReference type="ChEBI" id="CHEBI:144029"/>
    </reaction>
    <physiologicalReaction direction="left-to-right" evidence="6">
        <dbReference type="Rhea" id="RHEA:60881"/>
    </physiologicalReaction>
</comment>
<accession>A0ABR4JB58</accession>
<keyword evidence="7" id="KW-0694">RNA-binding</keyword>
<evidence type="ECO:0000256" key="2">
    <source>
        <dbReference type="ARBA" id="ARBA00006562"/>
    </source>
</evidence>
<evidence type="ECO:0000313" key="9">
    <source>
        <dbReference type="EMBL" id="KAL2837276.1"/>
    </source>
</evidence>